<accession>A0AAE3W962</accession>
<keyword evidence="3" id="KW-1185">Reference proteome</keyword>
<name>A0AAE3W962_9ACTN</name>
<evidence type="ECO:0000313" key="3">
    <source>
        <dbReference type="Proteomes" id="UP001240236"/>
    </source>
</evidence>
<reference evidence="2 3" key="1">
    <citation type="submission" date="2023-07" db="EMBL/GenBank/DDBJ databases">
        <title>Sequencing the genomes of 1000 actinobacteria strains.</title>
        <authorList>
            <person name="Klenk H.-P."/>
        </authorList>
    </citation>
    <scope>NUCLEOTIDE SEQUENCE [LARGE SCALE GENOMIC DNA]</scope>
    <source>
        <strain evidence="2 3">DSM 44709</strain>
    </source>
</reference>
<dbReference type="EMBL" id="JAUSUZ010000001">
    <property type="protein sequence ID" value="MDQ0371577.1"/>
    <property type="molecule type" value="Genomic_DNA"/>
</dbReference>
<feature type="region of interest" description="Disordered" evidence="1">
    <location>
        <begin position="121"/>
        <end position="237"/>
    </location>
</feature>
<evidence type="ECO:0000256" key="1">
    <source>
        <dbReference type="SAM" id="MobiDB-lite"/>
    </source>
</evidence>
<comment type="caution">
    <text evidence="2">The sequence shown here is derived from an EMBL/GenBank/DDBJ whole genome shotgun (WGS) entry which is preliminary data.</text>
</comment>
<organism evidence="2 3">
    <name type="scientific">Catenuloplanes indicus</name>
    <dbReference type="NCBI Taxonomy" id="137267"/>
    <lineage>
        <taxon>Bacteria</taxon>
        <taxon>Bacillati</taxon>
        <taxon>Actinomycetota</taxon>
        <taxon>Actinomycetes</taxon>
        <taxon>Micromonosporales</taxon>
        <taxon>Micromonosporaceae</taxon>
        <taxon>Catenuloplanes</taxon>
    </lineage>
</organism>
<dbReference type="RefSeq" id="WP_307248493.1">
    <property type="nucleotide sequence ID" value="NZ_JAUSUZ010000001.1"/>
</dbReference>
<evidence type="ECO:0000313" key="2">
    <source>
        <dbReference type="EMBL" id="MDQ0371577.1"/>
    </source>
</evidence>
<dbReference type="AlphaFoldDB" id="A0AAE3W962"/>
<evidence type="ECO:0008006" key="4">
    <source>
        <dbReference type="Google" id="ProtNLM"/>
    </source>
</evidence>
<protein>
    <recommendedName>
        <fullName evidence="4">Helix-turn-helix domain-containing protein</fullName>
    </recommendedName>
</protein>
<feature type="compositionally biased region" description="Basic and acidic residues" evidence="1">
    <location>
        <begin position="168"/>
        <end position="186"/>
    </location>
</feature>
<proteinExistence type="predicted"/>
<feature type="compositionally biased region" description="Low complexity" evidence="1">
    <location>
        <begin position="206"/>
        <end position="222"/>
    </location>
</feature>
<gene>
    <name evidence="2" type="ORF">J2S42_008246</name>
</gene>
<dbReference type="Proteomes" id="UP001240236">
    <property type="component" value="Unassembled WGS sequence"/>
</dbReference>
<sequence>MGVKLMVEILDHAPAAWTQSERLLAVSIAEQVRDSVRRGAPTIDLLALRTGMNAESISKTLRRLSDKGYEFRVPQGKDRTGRVVFAYRGMRTEFVVPKLCPLAVHATNICVQFARDEPADVATESVERPDGGPAITGDLDAPRPLVVAERPDQGPVKGQESPDGGPAIRKERADHRPAIKAERPDGGPEWPDGGPALPLNPLKDLPSGAAPVASPTAASAPAEIKTGSAKSDGTQGGLFDRATAGHLTEAQKTIHNSLINSGYPDVTLDDVRGTHRQVLASCRDKNRASAYITRIANGPNGFQRFYDAHRAVQAELAAADVERALDTAPPCEHGTPAGRTVSPVHGGYRCFACRKGQPAAERRPDATNDVVAAAVDAYRRAYPGALRRDIGLRITGLGREVLALLHGGAAPDQVVALAAAAGAAQTPLLEYAASGRNNAA</sequence>